<evidence type="ECO:0000313" key="3">
    <source>
        <dbReference type="Proteomes" id="UP001596258"/>
    </source>
</evidence>
<evidence type="ECO:0000259" key="1">
    <source>
        <dbReference type="Pfam" id="PF15919"/>
    </source>
</evidence>
<comment type="caution">
    <text evidence="2">The sequence shown here is derived from an EMBL/GenBank/DDBJ whole genome shotgun (WGS) entry which is preliminary data.</text>
</comment>
<accession>A0ABW1UB49</accession>
<dbReference type="InterPro" id="IPR031807">
    <property type="entry name" value="HicB-like"/>
</dbReference>
<organism evidence="2 3">
    <name type="scientific">Levilactobacillus angrenensis</name>
    <dbReference type="NCBI Taxonomy" id="2486020"/>
    <lineage>
        <taxon>Bacteria</taxon>
        <taxon>Bacillati</taxon>
        <taxon>Bacillota</taxon>
        <taxon>Bacilli</taxon>
        <taxon>Lactobacillales</taxon>
        <taxon>Lactobacillaceae</taxon>
        <taxon>Levilactobacillus</taxon>
    </lineage>
</organism>
<dbReference type="Pfam" id="PF15919">
    <property type="entry name" value="HicB_lk_antitox"/>
    <property type="match status" value="1"/>
</dbReference>
<name>A0ABW1UB49_9LACO</name>
<feature type="domain" description="HicB-like antitoxin of toxin-antitoxin system" evidence="1">
    <location>
        <begin position="9"/>
        <end position="110"/>
    </location>
</feature>
<dbReference type="Gene3D" id="3.30.160.250">
    <property type="match status" value="1"/>
</dbReference>
<dbReference type="RefSeq" id="WP_125576170.1">
    <property type="nucleotide sequence ID" value="NZ_JBHSSO010000068.1"/>
</dbReference>
<gene>
    <name evidence="2" type="ORF">ACFP1M_10120</name>
</gene>
<proteinExistence type="predicted"/>
<dbReference type="InterPro" id="IPR035069">
    <property type="entry name" value="TTHA1013/TTHA0281-like"/>
</dbReference>
<protein>
    <submittedName>
        <fullName evidence="2">Type II toxin-antitoxin system HicB family antitoxin</fullName>
    </submittedName>
</protein>
<evidence type="ECO:0000313" key="2">
    <source>
        <dbReference type="EMBL" id="MFC6290526.1"/>
    </source>
</evidence>
<keyword evidence="3" id="KW-1185">Reference proteome</keyword>
<sequence length="133" mass="14164">MAKEKIVVYPAVFIKDAEMATFTVVFPDISGAISQADSLGEAIVNAEEVLGLMLYDEPNLPEASSLAEVQQANPKDIVQWIAVDLVKAAKGITKPLVKKNTTIPATLAHEASERGINFSAVLTQALKAELGKS</sequence>
<reference evidence="3" key="1">
    <citation type="journal article" date="2019" name="Int. J. Syst. Evol. Microbiol.">
        <title>The Global Catalogue of Microorganisms (GCM) 10K type strain sequencing project: providing services to taxonomists for standard genome sequencing and annotation.</title>
        <authorList>
            <consortium name="The Broad Institute Genomics Platform"/>
            <consortium name="The Broad Institute Genome Sequencing Center for Infectious Disease"/>
            <person name="Wu L."/>
            <person name="Ma J."/>
        </authorList>
    </citation>
    <scope>NUCLEOTIDE SEQUENCE [LARGE SCALE GENOMIC DNA]</scope>
    <source>
        <strain evidence="3">CCM 8893</strain>
    </source>
</reference>
<dbReference type="Proteomes" id="UP001596258">
    <property type="component" value="Unassembled WGS sequence"/>
</dbReference>
<dbReference type="SUPFAM" id="SSF143100">
    <property type="entry name" value="TTHA1013/TTHA0281-like"/>
    <property type="match status" value="1"/>
</dbReference>
<dbReference type="EMBL" id="JBHSSO010000068">
    <property type="protein sequence ID" value="MFC6290526.1"/>
    <property type="molecule type" value="Genomic_DNA"/>
</dbReference>